<evidence type="ECO:0000256" key="3">
    <source>
        <dbReference type="ARBA" id="ARBA00022771"/>
    </source>
</evidence>
<dbReference type="SUPFAM" id="SSF49899">
    <property type="entry name" value="Concanavalin A-like lectins/glucanases"/>
    <property type="match status" value="1"/>
</dbReference>
<dbReference type="InterPro" id="IPR001870">
    <property type="entry name" value="B30.2/SPRY"/>
</dbReference>
<evidence type="ECO:0000256" key="2">
    <source>
        <dbReference type="ARBA" id="ARBA00022723"/>
    </source>
</evidence>
<feature type="domain" description="B30.2/SPRY" evidence="11">
    <location>
        <begin position="406"/>
        <end position="594"/>
    </location>
</feature>
<protein>
    <recommendedName>
        <fullName evidence="14">FinTRIM family, member 82</fullName>
    </recommendedName>
</protein>
<dbReference type="PRINTS" id="PR01407">
    <property type="entry name" value="BUTYPHLNCDUF"/>
</dbReference>
<dbReference type="SUPFAM" id="SSF57845">
    <property type="entry name" value="B-box zinc-binding domain"/>
    <property type="match status" value="1"/>
</dbReference>
<keyword evidence="5" id="KW-0391">Immunity</keyword>
<dbReference type="EMBL" id="JAFBMS010000035">
    <property type="protein sequence ID" value="KAG9341455.1"/>
    <property type="molecule type" value="Genomic_DNA"/>
</dbReference>
<dbReference type="Proteomes" id="UP000824540">
    <property type="component" value="Unassembled WGS sequence"/>
</dbReference>
<dbReference type="CDD" id="cd19802">
    <property type="entry name" value="Bbox1_TRIM8-like"/>
    <property type="match status" value="1"/>
</dbReference>
<evidence type="ECO:0000259" key="10">
    <source>
        <dbReference type="PROSITE" id="PS50119"/>
    </source>
</evidence>
<proteinExistence type="predicted"/>
<evidence type="ECO:0000256" key="6">
    <source>
        <dbReference type="PROSITE-ProRule" id="PRU00024"/>
    </source>
</evidence>
<dbReference type="GO" id="GO:0005737">
    <property type="term" value="C:cytoplasm"/>
    <property type="evidence" value="ECO:0007669"/>
    <property type="project" value="UniProtKB-ARBA"/>
</dbReference>
<evidence type="ECO:0000256" key="5">
    <source>
        <dbReference type="ARBA" id="ARBA00022859"/>
    </source>
</evidence>
<dbReference type="Gene3D" id="2.60.120.920">
    <property type="match status" value="1"/>
</dbReference>
<dbReference type="PANTHER" id="PTHR25465:SF30">
    <property type="entry name" value="FINTRIM FAMILY, MEMBER 82"/>
    <property type="match status" value="1"/>
</dbReference>
<evidence type="ECO:0000259" key="9">
    <source>
        <dbReference type="PROSITE" id="PS50089"/>
    </source>
</evidence>
<gene>
    <name evidence="12" type="ORF">JZ751_019265</name>
</gene>
<name>A0A8T2NM64_9TELE</name>
<dbReference type="SUPFAM" id="SSF57850">
    <property type="entry name" value="RING/U-box"/>
    <property type="match status" value="1"/>
</dbReference>
<feature type="compositionally biased region" description="Low complexity" evidence="8">
    <location>
        <begin position="205"/>
        <end position="214"/>
    </location>
</feature>
<dbReference type="PROSITE" id="PS00518">
    <property type="entry name" value="ZF_RING_1"/>
    <property type="match status" value="1"/>
</dbReference>
<dbReference type="SMART" id="SM00449">
    <property type="entry name" value="SPRY"/>
    <property type="match status" value="1"/>
</dbReference>
<dbReference type="InterPro" id="IPR043136">
    <property type="entry name" value="B30.2/SPRY_sf"/>
</dbReference>
<dbReference type="CDD" id="cd19769">
    <property type="entry name" value="Bbox2_TRIM16-like"/>
    <property type="match status" value="1"/>
</dbReference>
<dbReference type="PROSITE" id="PS50188">
    <property type="entry name" value="B302_SPRY"/>
    <property type="match status" value="1"/>
</dbReference>
<feature type="domain" description="B box-type" evidence="10">
    <location>
        <begin position="151"/>
        <end position="191"/>
    </location>
</feature>
<dbReference type="AlphaFoldDB" id="A0A8T2NM64"/>
<dbReference type="FunFam" id="3.30.160.60:FF:001655">
    <property type="entry name" value="FinTRIM family, member 82"/>
    <property type="match status" value="1"/>
</dbReference>
<evidence type="ECO:0000256" key="1">
    <source>
        <dbReference type="ARBA" id="ARBA00022588"/>
    </source>
</evidence>
<keyword evidence="4" id="KW-0862">Zinc</keyword>
<dbReference type="PROSITE" id="PS50119">
    <property type="entry name" value="ZF_BBOX"/>
    <property type="match status" value="1"/>
</dbReference>
<dbReference type="Pfam" id="PF00643">
    <property type="entry name" value="zf-B_box"/>
    <property type="match status" value="1"/>
</dbReference>
<evidence type="ECO:0000313" key="12">
    <source>
        <dbReference type="EMBL" id="KAG9341455.1"/>
    </source>
</evidence>
<dbReference type="InterPro" id="IPR000315">
    <property type="entry name" value="Znf_B-box"/>
</dbReference>
<keyword evidence="13" id="KW-1185">Reference proteome</keyword>
<dbReference type="InterPro" id="IPR013083">
    <property type="entry name" value="Znf_RING/FYVE/PHD"/>
</dbReference>
<dbReference type="InterPro" id="IPR001841">
    <property type="entry name" value="Znf_RING"/>
</dbReference>
<keyword evidence="7" id="KW-0175">Coiled coil</keyword>
<keyword evidence="3 6" id="KW-0863">Zinc-finger</keyword>
<dbReference type="SMART" id="SM00336">
    <property type="entry name" value="BBOX"/>
    <property type="match status" value="1"/>
</dbReference>
<feature type="domain" description="RING-type" evidence="9">
    <location>
        <begin position="15"/>
        <end position="58"/>
    </location>
</feature>
<evidence type="ECO:0000313" key="13">
    <source>
        <dbReference type="Proteomes" id="UP000824540"/>
    </source>
</evidence>
<dbReference type="SMART" id="SM00589">
    <property type="entry name" value="PRY"/>
    <property type="match status" value="1"/>
</dbReference>
<dbReference type="Gene3D" id="4.10.830.40">
    <property type="match status" value="1"/>
</dbReference>
<evidence type="ECO:0000256" key="7">
    <source>
        <dbReference type="SAM" id="Coils"/>
    </source>
</evidence>
<dbReference type="InterPro" id="IPR058030">
    <property type="entry name" value="TRIM8/14/16/25/29/45/65_CC"/>
</dbReference>
<dbReference type="Pfam" id="PF25600">
    <property type="entry name" value="TRIM_CC"/>
    <property type="match status" value="1"/>
</dbReference>
<keyword evidence="2" id="KW-0479">Metal-binding</keyword>
<dbReference type="Pfam" id="PF00622">
    <property type="entry name" value="SPRY"/>
    <property type="match status" value="1"/>
</dbReference>
<dbReference type="Gene3D" id="3.30.160.60">
    <property type="entry name" value="Classic Zinc Finger"/>
    <property type="match status" value="1"/>
</dbReference>
<evidence type="ECO:0008006" key="14">
    <source>
        <dbReference type="Google" id="ProtNLM"/>
    </source>
</evidence>
<dbReference type="InterPro" id="IPR003877">
    <property type="entry name" value="SPRY_dom"/>
</dbReference>
<feature type="region of interest" description="Disordered" evidence="8">
    <location>
        <begin position="191"/>
        <end position="219"/>
    </location>
</feature>
<keyword evidence="1" id="KW-0399">Innate immunity</keyword>
<dbReference type="InterPro" id="IPR003879">
    <property type="entry name" value="Butyrophylin_SPRY"/>
</dbReference>
<dbReference type="Pfam" id="PF15227">
    <property type="entry name" value="zf-C3HC4_4"/>
    <property type="match status" value="1"/>
</dbReference>
<dbReference type="SMART" id="SM00184">
    <property type="entry name" value="RING"/>
    <property type="match status" value="1"/>
</dbReference>
<comment type="caution">
    <text evidence="12">The sequence shown here is derived from an EMBL/GenBank/DDBJ whole genome shotgun (WGS) entry which is preliminary data.</text>
</comment>
<dbReference type="InterPro" id="IPR051051">
    <property type="entry name" value="E3_ubiq-ligase_TRIM/RNF"/>
</dbReference>
<dbReference type="PANTHER" id="PTHR25465">
    <property type="entry name" value="B-BOX DOMAIN CONTAINING"/>
    <property type="match status" value="1"/>
</dbReference>
<organism evidence="12 13">
    <name type="scientific">Albula glossodonta</name>
    <name type="common">roundjaw bonefish</name>
    <dbReference type="NCBI Taxonomy" id="121402"/>
    <lineage>
        <taxon>Eukaryota</taxon>
        <taxon>Metazoa</taxon>
        <taxon>Chordata</taxon>
        <taxon>Craniata</taxon>
        <taxon>Vertebrata</taxon>
        <taxon>Euteleostomi</taxon>
        <taxon>Actinopterygii</taxon>
        <taxon>Neopterygii</taxon>
        <taxon>Teleostei</taxon>
        <taxon>Albuliformes</taxon>
        <taxon>Albulidae</taxon>
        <taxon>Albula</taxon>
    </lineage>
</organism>
<sequence>MADPMSPVSPDYFSCPICVGMLRDPVAIPCGHSFCMDCISTYWNEADYTGIYICPQCRITFTQRPVLRPNTLLTKVAEKFKKTGINPVATAAPNSYAGPGDVPCDFCTGKKFKAIKSCLNCLASYCDKHLKPHYESATFKRHKLVDELGNLDRKICPQHQKSLELFCRTDQMCICAICTVSEHRGHDIVSAEAERSEKQPPPPTSYSTPLSTHPPTAPPPHTLSLIRFLPFLKLILKNGSLGLANGLTKTPFDLQGQTKLLGVSQTEIRQKCQERMKELDELRTAVDSLKSSAQRAMAESEKLFSEMIRSIERMRSEVTKLIGINEKAAFNQAETQVERLEQEIEELKKKESGLKQLHSTEDHIHFLQNFNYLCTPTDDGYIPRVTVNPDFSFGAARKAVAEIKERLEELGREELMKISRSDFCQLRLDPSTAYKELHLSDNNRKVIRTRDLQPYSDNTERFDSFAQVLCREALSGGRYYWEIEWSGEFSIGVAYKGISRKGKGSLCLLGYNDKSWSLLCSDSGYSAWHNRVDTAIDAAHSPKIGVYLDHSAGILSFYSIGDSMTLLHKFETTFKEPLYPGFGVGTSIKICQLK</sequence>
<dbReference type="Gene3D" id="3.30.40.10">
    <property type="entry name" value="Zinc/RING finger domain, C3HC4 (zinc finger)"/>
    <property type="match status" value="1"/>
</dbReference>
<evidence type="ECO:0000259" key="11">
    <source>
        <dbReference type="PROSITE" id="PS50188"/>
    </source>
</evidence>
<evidence type="ECO:0000256" key="8">
    <source>
        <dbReference type="SAM" id="MobiDB-lite"/>
    </source>
</evidence>
<dbReference type="GO" id="GO:0045087">
    <property type="term" value="P:innate immune response"/>
    <property type="evidence" value="ECO:0007669"/>
    <property type="project" value="UniProtKB-KW"/>
</dbReference>
<dbReference type="PROSITE" id="PS50089">
    <property type="entry name" value="ZF_RING_2"/>
    <property type="match status" value="1"/>
</dbReference>
<dbReference type="CDD" id="cd16040">
    <property type="entry name" value="SPRY_PRY_SNTX"/>
    <property type="match status" value="1"/>
</dbReference>
<reference evidence="12" key="1">
    <citation type="thesis" date="2021" institute="BYU ScholarsArchive" country="Provo, UT, USA">
        <title>Applications of and Algorithms for Genome Assembly and Genomic Analyses with an Emphasis on Marine Teleosts.</title>
        <authorList>
            <person name="Pickett B.D."/>
        </authorList>
    </citation>
    <scope>NUCLEOTIDE SEQUENCE</scope>
    <source>
        <strain evidence="12">HI-2016</strain>
    </source>
</reference>
<dbReference type="InterPro" id="IPR006574">
    <property type="entry name" value="PRY"/>
</dbReference>
<feature type="coiled-coil region" evidence="7">
    <location>
        <begin position="323"/>
        <end position="360"/>
    </location>
</feature>
<dbReference type="Pfam" id="PF13765">
    <property type="entry name" value="PRY"/>
    <property type="match status" value="1"/>
</dbReference>
<accession>A0A8T2NM64</accession>
<dbReference type="GO" id="GO:0008270">
    <property type="term" value="F:zinc ion binding"/>
    <property type="evidence" value="ECO:0007669"/>
    <property type="project" value="UniProtKB-KW"/>
</dbReference>
<dbReference type="InterPro" id="IPR017907">
    <property type="entry name" value="Znf_RING_CS"/>
</dbReference>
<evidence type="ECO:0000256" key="4">
    <source>
        <dbReference type="ARBA" id="ARBA00022833"/>
    </source>
</evidence>
<dbReference type="OrthoDB" id="6270329at2759"/>
<dbReference type="InterPro" id="IPR013320">
    <property type="entry name" value="ConA-like_dom_sf"/>
</dbReference>